<dbReference type="AlphaFoldDB" id="A0A250KZJ7"/>
<dbReference type="InterPro" id="IPR007016">
    <property type="entry name" value="O-antigen_ligase-rel_domated"/>
</dbReference>
<feature type="transmembrane region" description="Helical" evidence="5">
    <location>
        <begin position="250"/>
        <end position="275"/>
    </location>
</feature>
<name>A0A250KZJ7_9GAMM</name>
<feature type="transmembrane region" description="Helical" evidence="5">
    <location>
        <begin position="287"/>
        <end position="306"/>
    </location>
</feature>
<gene>
    <name evidence="7" type="ORF">sS8_3266</name>
</gene>
<dbReference type="Pfam" id="PF04932">
    <property type="entry name" value="Wzy_C"/>
    <property type="match status" value="1"/>
</dbReference>
<organism evidence="7 8">
    <name type="scientific">Methylocaldum marinum</name>
    <dbReference type="NCBI Taxonomy" id="1432792"/>
    <lineage>
        <taxon>Bacteria</taxon>
        <taxon>Pseudomonadati</taxon>
        <taxon>Pseudomonadota</taxon>
        <taxon>Gammaproteobacteria</taxon>
        <taxon>Methylococcales</taxon>
        <taxon>Methylococcaceae</taxon>
        <taxon>Methylocaldum</taxon>
    </lineage>
</organism>
<protein>
    <recommendedName>
        <fullName evidence="6">O-antigen ligase-related domain-containing protein</fullName>
    </recommendedName>
</protein>
<comment type="subcellular location">
    <subcellularLocation>
        <location evidence="1">Membrane</location>
        <topology evidence="1">Multi-pass membrane protein</topology>
    </subcellularLocation>
</comment>
<evidence type="ECO:0000259" key="6">
    <source>
        <dbReference type="Pfam" id="PF04932"/>
    </source>
</evidence>
<reference evidence="7 8" key="1">
    <citation type="submission" date="2016-12" db="EMBL/GenBank/DDBJ databases">
        <title>Genome sequencing of Methylocaldum marinum.</title>
        <authorList>
            <person name="Takeuchi M."/>
            <person name="Kamagata Y."/>
            <person name="Hiraoka S."/>
            <person name="Oshima K."/>
            <person name="Hattori M."/>
            <person name="Iwasaki W."/>
        </authorList>
    </citation>
    <scope>NUCLEOTIDE SEQUENCE [LARGE SCALE GENOMIC DNA]</scope>
    <source>
        <strain evidence="7 8">S8</strain>
    </source>
</reference>
<feature type="transmembrane region" description="Helical" evidence="5">
    <location>
        <begin position="88"/>
        <end position="106"/>
    </location>
</feature>
<sequence length="335" mass="37400">MAVLLFLVVLLTVQGYLMEPSGRTDFRFLEHLLLPVAAVAGVVLLPEQLGNRARLTHKAMLAGLAVVYVIAQWIGFEVYPEKFGLFSNLHFLALYCVLTLPILFYFSVVHGGGLRWLFILAAIGDALLLLKTQSRPGFLALMAGSFAMLPFLPARYRWTAFAAILIVPGVLYISGIYGFDARVDDLFGNLLKEERVAIWTETAEMQRASSPRQWVFGHGFGQFYQDYQGYSSFHPVVDFSFPHNFLLELLYSHGLVGLILIISAYGLFFAALVVHTLNARDSVRKQAGILLVVVTTVHLVHAFLTLPFFSRSTLYPLSLLLGAGFRFFKSNRLNG</sequence>
<evidence type="ECO:0000313" key="7">
    <source>
        <dbReference type="EMBL" id="BBA35209.1"/>
    </source>
</evidence>
<evidence type="ECO:0000256" key="3">
    <source>
        <dbReference type="ARBA" id="ARBA00022989"/>
    </source>
</evidence>
<feature type="transmembrane region" description="Helical" evidence="5">
    <location>
        <begin position="59"/>
        <end position="76"/>
    </location>
</feature>
<dbReference type="Proteomes" id="UP000266313">
    <property type="component" value="Chromosome"/>
</dbReference>
<dbReference type="EMBL" id="AP017928">
    <property type="protein sequence ID" value="BBA35209.1"/>
    <property type="molecule type" value="Genomic_DNA"/>
</dbReference>
<feature type="domain" description="O-antigen ligase-related" evidence="6">
    <location>
        <begin position="122"/>
        <end position="262"/>
    </location>
</feature>
<evidence type="ECO:0000313" key="8">
    <source>
        <dbReference type="Proteomes" id="UP000266313"/>
    </source>
</evidence>
<dbReference type="GO" id="GO:0016020">
    <property type="term" value="C:membrane"/>
    <property type="evidence" value="ECO:0007669"/>
    <property type="project" value="UniProtKB-SubCell"/>
</dbReference>
<evidence type="ECO:0000256" key="2">
    <source>
        <dbReference type="ARBA" id="ARBA00022692"/>
    </source>
</evidence>
<feature type="transmembrane region" description="Helical" evidence="5">
    <location>
        <begin position="160"/>
        <end position="179"/>
    </location>
</feature>
<keyword evidence="3 5" id="KW-1133">Transmembrane helix</keyword>
<keyword evidence="2 5" id="KW-0812">Transmembrane</keyword>
<proteinExistence type="predicted"/>
<evidence type="ECO:0000256" key="5">
    <source>
        <dbReference type="SAM" id="Phobius"/>
    </source>
</evidence>
<dbReference type="KEGG" id="mmai:sS8_3266"/>
<keyword evidence="8" id="KW-1185">Reference proteome</keyword>
<evidence type="ECO:0000256" key="1">
    <source>
        <dbReference type="ARBA" id="ARBA00004141"/>
    </source>
</evidence>
<dbReference type="PANTHER" id="PTHR37422:SF13">
    <property type="entry name" value="LIPOPOLYSACCHARIDE BIOSYNTHESIS PROTEIN PA4999-RELATED"/>
    <property type="match status" value="1"/>
</dbReference>
<dbReference type="InterPro" id="IPR051533">
    <property type="entry name" value="WaaL-like"/>
</dbReference>
<evidence type="ECO:0000256" key="4">
    <source>
        <dbReference type="ARBA" id="ARBA00023136"/>
    </source>
</evidence>
<dbReference type="PANTHER" id="PTHR37422">
    <property type="entry name" value="TEICHURONIC ACID BIOSYNTHESIS PROTEIN TUAE"/>
    <property type="match status" value="1"/>
</dbReference>
<keyword evidence="4 5" id="KW-0472">Membrane</keyword>
<feature type="transmembrane region" description="Helical" evidence="5">
    <location>
        <begin position="31"/>
        <end position="47"/>
    </location>
</feature>
<accession>A0A250KZJ7</accession>